<name>A0ABR3ZWU3_9LECA</name>
<keyword evidence="2" id="KW-1185">Reference proteome</keyword>
<gene>
    <name evidence="1" type="ORF">N7G274_009074</name>
</gene>
<sequence length="110" mass="12238">MTALGKNEKLEVFVHFVLRINWAASHLNVRDLLSALVGLGISTSKILYRTLTADRFGLPGIGGSTMSRPGLGEGYTYIHMCIPRCETDYDPRQRIVPFVKHACTHLLPVN</sequence>
<comment type="caution">
    <text evidence="1">The sequence shown here is derived from an EMBL/GenBank/DDBJ whole genome shotgun (WGS) entry which is preliminary data.</text>
</comment>
<evidence type="ECO:0000313" key="1">
    <source>
        <dbReference type="EMBL" id="KAL2038127.1"/>
    </source>
</evidence>
<accession>A0ABR3ZWU3</accession>
<dbReference type="EMBL" id="JBEFKJ010000034">
    <property type="protein sequence ID" value="KAL2038127.1"/>
    <property type="molecule type" value="Genomic_DNA"/>
</dbReference>
<reference evidence="1 2" key="1">
    <citation type="submission" date="2024-09" db="EMBL/GenBank/DDBJ databases">
        <title>Rethinking Asexuality: The Enigmatic Case of Functional Sexual Genes in Lepraria (Stereocaulaceae).</title>
        <authorList>
            <person name="Doellman M."/>
            <person name="Sun Y."/>
            <person name="Barcenas-Pena A."/>
            <person name="Lumbsch H.T."/>
            <person name="Grewe F."/>
        </authorList>
    </citation>
    <scope>NUCLEOTIDE SEQUENCE [LARGE SCALE GENOMIC DNA]</scope>
    <source>
        <strain evidence="1 2">Mercado 3170</strain>
    </source>
</reference>
<proteinExistence type="predicted"/>
<protein>
    <submittedName>
        <fullName evidence="1">Uncharacterized protein</fullName>
    </submittedName>
</protein>
<evidence type="ECO:0000313" key="2">
    <source>
        <dbReference type="Proteomes" id="UP001590950"/>
    </source>
</evidence>
<organism evidence="1 2">
    <name type="scientific">Stereocaulon virgatum</name>
    <dbReference type="NCBI Taxonomy" id="373712"/>
    <lineage>
        <taxon>Eukaryota</taxon>
        <taxon>Fungi</taxon>
        <taxon>Dikarya</taxon>
        <taxon>Ascomycota</taxon>
        <taxon>Pezizomycotina</taxon>
        <taxon>Lecanoromycetes</taxon>
        <taxon>OSLEUM clade</taxon>
        <taxon>Lecanoromycetidae</taxon>
        <taxon>Lecanorales</taxon>
        <taxon>Lecanorineae</taxon>
        <taxon>Stereocaulaceae</taxon>
        <taxon>Stereocaulon</taxon>
    </lineage>
</organism>
<dbReference type="Proteomes" id="UP001590950">
    <property type="component" value="Unassembled WGS sequence"/>
</dbReference>